<dbReference type="STRING" id="862517.HMPREF9225_0020"/>
<dbReference type="HOGENOM" id="CLU_068045_2_1_9"/>
<dbReference type="RefSeq" id="WP_008900856.1">
    <property type="nucleotide sequence ID" value="NZ_GL397071.1"/>
</dbReference>
<dbReference type="AlphaFoldDB" id="E0NIN1"/>
<evidence type="ECO:0000313" key="1">
    <source>
        <dbReference type="EMBL" id="EFM26326.1"/>
    </source>
</evidence>
<comment type="caution">
    <text evidence="1">The sequence shown here is derived from an EMBL/GenBank/DDBJ whole genome shotgun (WGS) entry which is preliminary data.</text>
</comment>
<reference evidence="1 2" key="1">
    <citation type="submission" date="2010-07" db="EMBL/GenBank/DDBJ databases">
        <authorList>
            <person name="Muzny D."/>
            <person name="Qin X."/>
            <person name="Deng J."/>
            <person name="Jiang H."/>
            <person name="Liu Y."/>
            <person name="Qu J."/>
            <person name="Song X.-Z."/>
            <person name="Zhang L."/>
            <person name="Thornton R."/>
            <person name="Coyle M."/>
            <person name="Francisco L."/>
            <person name="Jackson L."/>
            <person name="Javaid M."/>
            <person name="Korchina V."/>
            <person name="Kovar C."/>
            <person name="Mata R."/>
            <person name="Mathew T."/>
            <person name="Ngo R."/>
            <person name="Nguyen L."/>
            <person name="Nguyen N."/>
            <person name="Okwuonu G."/>
            <person name="Ongeri F."/>
            <person name="Pham C."/>
            <person name="Simmons D."/>
            <person name="Wilczek-Boney K."/>
            <person name="Hale W."/>
            <person name="Jakkamsetti A."/>
            <person name="Pham P."/>
            <person name="Ruth R."/>
            <person name="San Lucas F."/>
            <person name="Warren J."/>
            <person name="Zhang J."/>
            <person name="Zhao Z."/>
            <person name="Zhou C."/>
            <person name="Zhu D."/>
            <person name="Lee S."/>
            <person name="Bess C."/>
            <person name="Blankenburg K."/>
            <person name="Forbes L."/>
            <person name="Fu Q."/>
            <person name="Gubbala S."/>
            <person name="Hirani K."/>
            <person name="Jayaseelan J.C."/>
            <person name="Lara F."/>
            <person name="Munidasa M."/>
            <person name="Palculict T."/>
            <person name="Patil S."/>
            <person name="Pu L.-L."/>
            <person name="Saada N."/>
            <person name="Tang L."/>
            <person name="Weissenberger G."/>
            <person name="Zhu Y."/>
            <person name="Hemphill L."/>
            <person name="Shang Y."/>
            <person name="Youmans B."/>
            <person name="Ayvaz T."/>
            <person name="Ross M."/>
            <person name="Santibanez J."/>
            <person name="Aqrawi P."/>
            <person name="Gross S."/>
            <person name="Joshi V."/>
            <person name="Fowler G."/>
            <person name="Nazareth L."/>
            <person name="Reid J."/>
            <person name="Worley K."/>
            <person name="Petrosino J."/>
            <person name="Highlander S."/>
            <person name="Gibbs R."/>
        </authorList>
    </citation>
    <scope>NUCLEOTIDE SEQUENCE [LARGE SCALE GENOMIC DNA]</scope>
    <source>
        <strain evidence="1 2">ATCC BAA-1640</strain>
    </source>
</reference>
<evidence type="ECO:0000313" key="2">
    <source>
        <dbReference type="Proteomes" id="UP000003280"/>
    </source>
</evidence>
<proteinExistence type="predicted"/>
<dbReference type="Proteomes" id="UP000003280">
    <property type="component" value="Unassembled WGS sequence"/>
</dbReference>
<dbReference type="Pfam" id="PF19842">
    <property type="entry name" value="YqeC"/>
    <property type="match status" value="1"/>
</dbReference>
<dbReference type="InterPro" id="IPR017587">
    <property type="entry name" value="YqeC"/>
</dbReference>
<dbReference type="EMBL" id="AEEH01000009">
    <property type="protein sequence ID" value="EFM26326.1"/>
    <property type="molecule type" value="Genomic_DNA"/>
</dbReference>
<protein>
    <submittedName>
        <fullName evidence="1">Putative selenium-dependent hydroxylase accessory protein YqeC</fullName>
    </submittedName>
</protein>
<dbReference type="NCBIfam" id="TIGR03172">
    <property type="entry name" value="selenium cofactor biosynthesis protein YqeC"/>
    <property type="match status" value="1"/>
</dbReference>
<sequence>MLKDLLNIDGGVISVVGSGGKKTFIENFSKELKDDLKIGESILITTTMGMAIPRGLRWDEIFIPNKIFLKTAHTRKIVYYGNGIDGRKMGPIESLDGLSNFKYVIINADNSDSKPLKANDDFEPKVLKETDMTVGVIPWGYLGRFVNGEIVQNENLFKMRFEKDAITKKTYKDIITSPDGLFKGAKGRKVLLITNVYKENDDFFDFANYIKKHVDMEIIYGSQKEGKYNKI</sequence>
<organism evidence="1 2">
    <name type="scientific">Peptoniphilus duerdenii ATCC BAA-1640</name>
    <dbReference type="NCBI Taxonomy" id="862517"/>
    <lineage>
        <taxon>Bacteria</taxon>
        <taxon>Bacillati</taxon>
        <taxon>Bacillota</taxon>
        <taxon>Tissierellia</taxon>
        <taxon>Tissierellales</taxon>
        <taxon>Peptoniphilaceae</taxon>
        <taxon>Peptoniphilus</taxon>
    </lineage>
</organism>
<keyword evidence="2" id="KW-1185">Reference proteome</keyword>
<accession>E0NIN1</accession>
<gene>
    <name evidence="1" type="ORF">HMPREF9225_0020</name>
</gene>
<dbReference type="OrthoDB" id="368187at2"/>
<dbReference type="eggNOG" id="COG1192">
    <property type="taxonomic scope" value="Bacteria"/>
</dbReference>
<name>E0NIN1_9FIRM</name>